<dbReference type="GeneID" id="34522797"/>
<gene>
    <name evidence="1" type="ORF">KUCA_T00005411001</name>
</gene>
<reference evidence="1" key="2">
    <citation type="submission" date="2014-02" db="EMBL/GenBank/DDBJ databases">
        <title>Complete DNA sequence of /Kuraishia capsulata/ illustrates novel genomic features among budding yeasts (/Saccharomycotina/).</title>
        <authorList>
            <person name="Morales L."/>
            <person name="Noel B."/>
            <person name="Porcel B."/>
            <person name="Marcet-Houben M."/>
            <person name="Hullo M-F."/>
            <person name="Sacerdot C."/>
            <person name="Tekaia F."/>
            <person name="Leh-Louis V."/>
            <person name="Despons L."/>
            <person name="Khanna V."/>
            <person name="Aury J-M."/>
            <person name="Barbe V."/>
            <person name="Couloux A."/>
            <person name="Labadie K."/>
            <person name="Pelletier E."/>
            <person name="Souciet J-L."/>
            <person name="Boekhout T."/>
            <person name="Gabaldon T."/>
            <person name="Wincker P."/>
            <person name="Dujon B."/>
        </authorList>
    </citation>
    <scope>NUCLEOTIDE SEQUENCE</scope>
    <source>
        <strain evidence="1">CBS 1993</strain>
    </source>
</reference>
<dbReference type="AlphaFoldDB" id="W6MST0"/>
<evidence type="ECO:0000313" key="1">
    <source>
        <dbReference type="EMBL" id="CDK29423.1"/>
    </source>
</evidence>
<name>W6MST0_9ASCO</name>
<dbReference type="EMBL" id="HG793130">
    <property type="protein sequence ID" value="CDK29423.1"/>
    <property type="molecule type" value="Genomic_DNA"/>
</dbReference>
<accession>W6MST0</accession>
<protein>
    <submittedName>
        <fullName evidence="1">Uncharacterized protein</fullName>
    </submittedName>
</protein>
<organism evidence="1 2">
    <name type="scientific">Kuraishia capsulata CBS 1993</name>
    <dbReference type="NCBI Taxonomy" id="1382522"/>
    <lineage>
        <taxon>Eukaryota</taxon>
        <taxon>Fungi</taxon>
        <taxon>Dikarya</taxon>
        <taxon>Ascomycota</taxon>
        <taxon>Saccharomycotina</taxon>
        <taxon>Pichiomycetes</taxon>
        <taxon>Pichiales</taxon>
        <taxon>Pichiaceae</taxon>
        <taxon>Kuraishia</taxon>
    </lineage>
</organism>
<dbReference type="HOGENOM" id="CLU_2831535_0_0_1"/>
<evidence type="ECO:0000313" key="2">
    <source>
        <dbReference type="Proteomes" id="UP000019384"/>
    </source>
</evidence>
<keyword evidence="2" id="KW-1185">Reference proteome</keyword>
<proteinExistence type="predicted"/>
<dbReference type="Proteomes" id="UP000019384">
    <property type="component" value="Unassembled WGS sequence"/>
</dbReference>
<reference evidence="1" key="1">
    <citation type="submission" date="2013-12" db="EMBL/GenBank/DDBJ databases">
        <authorList>
            <person name="Genoscope - CEA"/>
        </authorList>
    </citation>
    <scope>NUCLEOTIDE SEQUENCE</scope>
    <source>
        <strain evidence="1">CBS 1993</strain>
    </source>
</reference>
<dbReference type="RefSeq" id="XP_022461409.1">
    <property type="nucleotide sequence ID" value="XM_022600604.1"/>
</dbReference>
<sequence length="66" mass="7759">MAYGYKQKRVSGRVLFLSIWAIKGYQIRLAQKLLERGLCYNYTTFHAGDYAHDGMKITQEQERIND</sequence>